<dbReference type="PANTHER" id="PTHR11786:SF0">
    <property type="entry name" value="ARYLAMINE N-ACETYLTRANSFERASE 4-RELATED"/>
    <property type="match status" value="1"/>
</dbReference>
<dbReference type="AlphaFoldDB" id="D8FST6"/>
<gene>
    <name evidence="2" type="primary">nat1</name>
</gene>
<dbReference type="Pfam" id="PF00797">
    <property type="entry name" value="Acetyltransf_2"/>
    <property type="match status" value="1"/>
</dbReference>
<evidence type="ECO:0000256" key="1">
    <source>
        <dbReference type="ARBA" id="ARBA00006547"/>
    </source>
</evidence>
<proteinExistence type="inferred from homology"/>
<dbReference type="EMBL" id="BN001419">
    <property type="protein sequence ID" value="CBL43325.1"/>
    <property type="molecule type" value="Genomic_DNA"/>
</dbReference>
<dbReference type="Gene3D" id="3.30.2140.20">
    <property type="match status" value="1"/>
</dbReference>
<reference evidence="2" key="1">
    <citation type="journal article" date="2010" name="FEBS Lett.">
        <title>Comparative genomic and phylogenetic investigation of the xenobiotic metabolizing arylamine N-acetyltransferase enzyme family.</title>
        <authorList>
            <person name="Glenn A.E."/>
            <person name="Karagianni E.P."/>
            <person name="Ulndreaj A."/>
            <person name="Boukouvala S."/>
        </authorList>
    </citation>
    <scope>NUCLEOTIDE SEQUENCE</scope>
</reference>
<dbReference type="InterPro" id="IPR053710">
    <property type="entry name" value="Arylamine_NAT_domain_sf"/>
</dbReference>
<organism evidence="2">
    <name type="scientific">Verticillium albo-atrum</name>
    <dbReference type="NCBI Taxonomy" id="27335"/>
    <lineage>
        <taxon>Eukaryota</taxon>
        <taxon>Fungi</taxon>
        <taxon>Dikarya</taxon>
        <taxon>Ascomycota</taxon>
        <taxon>Pezizomycotina</taxon>
        <taxon>Sordariomycetes</taxon>
        <taxon>Hypocreomycetidae</taxon>
        <taxon>Glomerellales</taxon>
        <taxon>Plectosphaerellaceae</taxon>
        <taxon>Verticillium</taxon>
    </lineage>
</organism>
<dbReference type="SUPFAM" id="SSF54001">
    <property type="entry name" value="Cysteine proteinases"/>
    <property type="match status" value="1"/>
</dbReference>
<dbReference type="PANTHER" id="PTHR11786">
    <property type="entry name" value="N-HYDROXYARYLAMINE O-ACETYLTRANSFERASE"/>
    <property type="match status" value="1"/>
</dbReference>
<dbReference type="InterPro" id="IPR038765">
    <property type="entry name" value="Papain-like_cys_pep_sf"/>
</dbReference>
<keyword evidence="2" id="KW-0808">Transferase</keyword>
<comment type="similarity">
    <text evidence="1">Belongs to the arylamine N-acetyltransferase family.</text>
</comment>
<protein>
    <submittedName>
        <fullName evidence="2">Arylamine N-acetyltransferase 1</fullName>
    </submittedName>
</protein>
<name>D8FST6_9PEZI</name>
<accession>D8FST6</accession>
<sequence>MTAKSYSGEQLARYAARISLTSPLESAQDPVARLTELVHHQLVHVPFETLALHYSPDRLISLGTAAVFDRIVTRRRGGYCLENNTFFGHVLRSLGYSVYGVVCRITMATRGVHDGSWRLMQAAAADSPCPRSHMANVVTLNNIKYLVDVGYGADGPITPLALIPSHMVVQIGLPDQQLRLEQRTLPQHEDAGQKVSLWAKTVVVQRFERGGDGQIDKTLLLMRQVVRECDGKGKEQHVIESLQSEDERIAAFD</sequence>
<dbReference type="GO" id="GO:0016407">
    <property type="term" value="F:acetyltransferase activity"/>
    <property type="evidence" value="ECO:0007669"/>
    <property type="project" value="InterPro"/>
</dbReference>
<evidence type="ECO:0000313" key="2">
    <source>
        <dbReference type="EMBL" id="CBL43325.1"/>
    </source>
</evidence>
<dbReference type="InterPro" id="IPR001447">
    <property type="entry name" value="Arylamine_N-AcTrfase"/>
</dbReference>